<dbReference type="RefSeq" id="WP_377547144.1">
    <property type="nucleotide sequence ID" value="NZ_JBHSBN010000011.1"/>
</dbReference>
<organism evidence="1 2">
    <name type="scientific">Micromonospora zhanjiangensis</name>
    <dbReference type="NCBI Taxonomy" id="1522057"/>
    <lineage>
        <taxon>Bacteria</taxon>
        <taxon>Bacillati</taxon>
        <taxon>Actinomycetota</taxon>
        <taxon>Actinomycetes</taxon>
        <taxon>Micromonosporales</taxon>
        <taxon>Micromonosporaceae</taxon>
        <taxon>Micromonospora</taxon>
    </lineage>
</organism>
<reference evidence="2" key="1">
    <citation type="journal article" date="2019" name="Int. J. Syst. Evol. Microbiol.">
        <title>The Global Catalogue of Microorganisms (GCM) 10K type strain sequencing project: providing services to taxonomists for standard genome sequencing and annotation.</title>
        <authorList>
            <consortium name="The Broad Institute Genomics Platform"/>
            <consortium name="The Broad Institute Genome Sequencing Center for Infectious Disease"/>
            <person name="Wu L."/>
            <person name="Ma J."/>
        </authorList>
    </citation>
    <scope>NUCLEOTIDE SEQUENCE [LARGE SCALE GENOMIC DNA]</scope>
    <source>
        <strain evidence="2">2902at01</strain>
    </source>
</reference>
<evidence type="ECO:0000313" key="1">
    <source>
        <dbReference type="EMBL" id="MFC4107780.1"/>
    </source>
</evidence>
<keyword evidence="2" id="KW-1185">Reference proteome</keyword>
<name>A0ABV8KPI2_9ACTN</name>
<evidence type="ECO:0000313" key="2">
    <source>
        <dbReference type="Proteomes" id="UP001595868"/>
    </source>
</evidence>
<sequence>MADQLATADDLRTLLDTPDLDEARCVLLIECGTAVVQAAANGQRIVEVVDDVAEVTAGPGQWLNLPQWPVQAVKSVSYNGTPVAAGAAGYQVRGSRLWRRCGWSTCPGDLNVATVVYTHGYPDGAQELQLARSAILGLIRDVVDNPAGLKAESVDDWSATYSALSTQMDGTPTLRASLRRQYRRR</sequence>
<gene>
    <name evidence="1" type="ORF">ACFOX0_17840</name>
</gene>
<dbReference type="Proteomes" id="UP001595868">
    <property type="component" value="Unassembled WGS sequence"/>
</dbReference>
<proteinExistence type="predicted"/>
<accession>A0ABV8KPI2</accession>
<protein>
    <recommendedName>
        <fullName evidence="3">Phage gp6-like head-tail connector protein</fullName>
    </recommendedName>
</protein>
<evidence type="ECO:0008006" key="3">
    <source>
        <dbReference type="Google" id="ProtNLM"/>
    </source>
</evidence>
<comment type="caution">
    <text evidence="1">The sequence shown here is derived from an EMBL/GenBank/DDBJ whole genome shotgun (WGS) entry which is preliminary data.</text>
</comment>
<dbReference type="EMBL" id="JBHSBN010000011">
    <property type="protein sequence ID" value="MFC4107780.1"/>
    <property type="molecule type" value="Genomic_DNA"/>
</dbReference>